<protein>
    <submittedName>
        <fullName evidence="1">Uncharacterized protein</fullName>
    </submittedName>
</protein>
<accession>A0ACC0ZK70</accession>
<evidence type="ECO:0000313" key="2">
    <source>
        <dbReference type="Proteomes" id="UP001163603"/>
    </source>
</evidence>
<reference evidence="2" key="1">
    <citation type="journal article" date="2023" name="G3 (Bethesda)">
        <title>Genome assembly and association tests identify interacting loci associated with vigor, precocity, and sex in interspecific pistachio rootstocks.</title>
        <authorList>
            <person name="Palmer W."/>
            <person name="Jacygrad E."/>
            <person name="Sagayaradj S."/>
            <person name="Cavanaugh K."/>
            <person name="Han R."/>
            <person name="Bertier L."/>
            <person name="Beede B."/>
            <person name="Kafkas S."/>
            <person name="Golino D."/>
            <person name="Preece J."/>
            <person name="Michelmore R."/>
        </authorList>
    </citation>
    <scope>NUCLEOTIDE SEQUENCE [LARGE SCALE GENOMIC DNA]</scope>
</reference>
<evidence type="ECO:0000313" key="1">
    <source>
        <dbReference type="EMBL" id="KAJ0052415.1"/>
    </source>
</evidence>
<dbReference type="Proteomes" id="UP001163603">
    <property type="component" value="Chromosome 1"/>
</dbReference>
<dbReference type="EMBL" id="CM047736">
    <property type="protein sequence ID" value="KAJ0052415.1"/>
    <property type="molecule type" value="Genomic_DNA"/>
</dbReference>
<keyword evidence="2" id="KW-1185">Reference proteome</keyword>
<proteinExistence type="predicted"/>
<organism evidence="1 2">
    <name type="scientific">Pistacia integerrima</name>
    <dbReference type="NCBI Taxonomy" id="434235"/>
    <lineage>
        <taxon>Eukaryota</taxon>
        <taxon>Viridiplantae</taxon>
        <taxon>Streptophyta</taxon>
        <taxon>Embryophyta</taxon>
        <taxon>Tracheophyta</taxon>
        <taxon>Spermatophyta</taxon>
        <taxon>Magnoliopsida</taxon>
        <taxon>eudicotyledons</taxon>
        <taxon>Gunneridae</taxon>
        <taxon>Pentapetalae</taxon>
        <taxon>rosids</taxon>
        <taxon>malvids</taxon>
        <taxon>Sapindales</taxon>
        <taxon>Anacardiaceae</taxon>
        <taxon>Pistacia</taxon>
    </lineage>
</organism>
<name>A0ACC0ZK70_9ROSI</name>
<gene>
    <name evidence="1" type="ORF">Pint_02317</name>
</gene>
<sequence length="50" mass="5694">MHADELTAINWGRLLFLVMLLRPENVELLLRISSSFKPSKAGLINKLEQS</sequence>
<comment type="caution">
    <text evidence="1">The sequence shown here is derived from an EMBL/GenBank/DDBJ whole genome shotgun (WGS) entry which is preliminary data.</text>
</comment>